<evidence type="ECO:0000256" key="3">
    <source>
        <dbReference type="ARBA" id="ARBA00023125"/>
    </source>
</evidence>
<dbReference type="Pfam" id="PF01420">
    <property type="entry name" value="Methylase_S"/>
    <property type="match status" value="2"/>
</dbReference>
<evidence type="ECO:0000313" key="6">
    <source>
        <dbReference type="Proteomes" id="UP000014672"/>
    </source>
</evidence>
<dbReference type="Proteomes" id="UP000014672">
    <property type="component" value="Chromosome"/>
</dbReference>
<accession>A0A806J2S5</accession>
<gene>
    <name evidence="5" type="ORF">K756_04790</name>
</gene>
<sequence>MNKVKLGDCIELIIDNRGKTPPLAETGYELIETASINGSNKYPDYSKITKFVSEETYNTWFRKGHPNKNDILISTVGDIGKVAILKERRGSVAQNLIAIRTKKDVLNPDYLYYFLSSNKTQYILSSLNIGSVQPSLKVPHLLHLELELPTLNKQCAIANILNKLDEKLELNTQINQTLEQIAQTIFKSWFIDFDPVHAKANALASGQTAEQATQAAMAVISGKNTQELHRLQTANPEQYQQLWEIAEAFPSGFDEEGVPRGWGYEKSENLFDVGIGKTPPRKEPEWFSENSNDIEWISIKDMGNSEVFVNKSSEYLLESAVNKFNVKRIPENTVILSFKLTVGRVGITTKETTTNEAIAHFRLCKKSYLTTEFLYLYLKNFDFNNLGSTSSIATAVNSKTIKEMEILYPTLEIINVFQYRVSDIFKAIRANSEQSNCLEKIRDELLPKLLSEELNGLPEKTI</sequence>
<dbReference type="GO" id="GO:0003677">
    <property type="term" value="F:DNA binding"/>
    <property type="evidence" value="ECO:0007669"/>
    <property type="project" value="UniProtKB-KW"/>
</dbReference>
<name>A0A806J2S5_GLAPU</name>
<dbReference type="PANTHER" id="PTHR30408:SF13">
    <property type="entry name" value="TYPE I RESTRICTION ENZYME HINDI SPECIFICITY SUBUNIT"/>
    <property type="match status" value="1"/>
</dbReference>
<dbReference type="CDD" id="cd17244">
    <property type="entry name" value="RMtype1_S_Apa101655I-TRD2-CR2_like"/>
    <property type="match status" value="1"/>
</dbReference>
<proteinExistence type="inferred from homology"/>
<organism evidence="5 6">
    <name type="scientific">Glaesserella parasuis ZJ0906</name>
    <dbReference type="NCBI Taxonomy" id="1322346"/>
    <lineage>
        <taxon>Bacteria</taxon>
        <taxon>Pseudomonadati</taxon>
        <taxon>Pseudomonadota</taxon>
        <taxon>Gammaproteobacteria</taxon>
        <taxon>Pasteurellales</taxon>
        <taxon>Pasteurellaceae</taxon>
        <taxon>Glaesserella</taxon>
    </lineage>
</organism>
<dbReference type="InterPro" id="IPR052021">
    <property type="entry name" value="Type-I_RS_S_subunit"/>
</dbReference>
<dbReference type="InterPro" id="IPR044946">
    <property type="entry name" value="Restrct_endonuc_typeI_TRD_sf"/>
</dbReference>
<feature type="domain" description="Type I restriction modification DNA specificity" evidence="4">
    <location>
        <begin position="259"/>
        <end position="430"/>
    </location>
</feature>
<dbReference type="SUPFAM" id="SSF116734">
    <property type="entry name" value="DNA methylase specificity domain"/>
    <property type="match status" value="2"/>
</dbReference>
<dbReference type="PANTHER" id="PTHR30408">
    <property type="entry name" value="TYPE-1 RESTRICTION ENZYME ECOKI SPECIFICITY PROTEIN"/>
    <property type="match status" value="1"/>
</dbReference>
<feature type="domain" description="Type I restriction modification DNA specificity" evidence="4">
    <location>
        <begin position="2"/>
        <end position="180"/>
    </location>
</feature>
<comment type="similarity">
    <text evidence="1">Belongs to the type-I restriction system S methylase family.</text>
</comment>
<dbReference type="InterPro" id="IPR000055">
    <property type="entry name" value="Restrct_endonuc_typeI_TRD"/>
</dbReference>
<evidence type="ECO:0000256" key="1">
    <source>
        <dbReference type="ARBA" id="ARBA00010923"/>
    </source>
</evidence>
<evidence type="ECO:0000259" key="4">
    <source>
        <dbReference type="Pfam" id="PF01420"/>
    </source>
</evidence>
<dbReference type="AlphaFoldDB" id="A0A806J2S5"/>
<keyword evidence="3" id="KW-0238">DNA-binding</keyword>
<dbReference type="GO" id="GO:0009307">
    <property type="term" value="P:DNA restriction-modification system"/>
    <property type="evidence" value="ECO:0007669"/>
    <property type="project" value="UniProtKB-KW"/>
</dbReference>
<reference evidence="5 6" key="1">
    <citation type="journal article" date="2013" name="PLoS ONE">
        <title>Complete Genome Analysis of a Haemophilus parasuis Serovar 12 Strain from China.</title>
        <authorList>
            <person name="Li Y."/>
            <person name="Kwok A.H."/>
            <person name="Jiang J."/>
            <person name="Zou Y."/>
            <person name="Zheng F."/>
            <person name="Chen P."/>
            <person name="Hou C."/>
            <person name="Leung F.C."/>
            <person name="Jiang P."/>
        </authorList>
    </citation>
    <scope>NUCLEOTIDE SEQUENCE [LARGE SCALE GENOMIC DNA]</scope>
    <source>
        <strain evidence="5 6">ZJ0906</strain>
    </source>
</reference>
<dbReference type="Gene3D" id="3.90.220.20">
    <property type="entry name" value="DNA methylase specificity domains"/>
    <property type="match status" value="2"/>
</dbReference>
<dbReference type="REBASE" id="66060">
    <property type="entry name" value="S.Hpa906ORF4795P"/>
</dbReference>
<evidence type="ECO:0000256" key="2">
    <source>
        <dbReference type="ARBA" id="ARBA00022747"/>
    </source>
</evidence>
<dbReference type="KEGG" id="hpaz:K756_04790"/>
<dbReference type="EMBL" id="CP005384">
    <property type="protein sequence ID" value="AGO16167.1"/>
    <property type="molecule type" value="Genomic_DNA"/>
</dbReference>
<evidence type="ECO:0000313" key="5">
    <source>
        <dbReference type="EMBL" id="AGO16167.1"/>
    </source>
</evidence>
<protein>
    <submittedName>
        <fullName evidence="5">Type I site-specific deoxyribonuclease, specificity subunit</fullName>
    </submittedName>
</protein>
<keyword evidence="2" id="KW-0680">Restriction system</keyword>
<dbReference type="Gene3D" id="1.10.287.1120">
    <property type="entry name" value="Bipartite methylase S protein"/>
    <property type="match status" value="1"/>
</dbReference>